<accession>A0A846TAW6</accession>
<gene>
    <name evidence="1" type="ORF">GWK17_09525</name>
</gene>
<evidence type="ECO:0000313" key="2">
    <source>
        <dbReference type="Proteomes" id="UP000587942"/>
    </source>
</evidence>
<dbReference type="Pfam" id="PF10970">
    <property type="entry name" value="GerPE"/>
    <property type="match status" value="1"/>
</dbReference>
<sequence>MLQRITCVDHIKIDAVSFSSILQIGDSEQIQALSRALAVQREAEIFFDNEGNFASFPIFSETIPFQPAVEENVVFSTHNLNPVLKVRNIDIMGASSSAVVHLGNSRNIAMEARVKHIRQLLPRMNMSNGEDI</sequence>
<dbReference type="RefSeq" id="WP_167832130.1">
    <property type="nucleotide sequence ID" value="NZ_JAAVUM010000005.1"/>
</dbReference>
<comment type="caution">
    <text evidence="1">The sequence shown here is derived from an EMBL/GenBank/DDBJ whole genome shotgun (WGS) entry which is preliminary data.</text>
</comment>
<evidence type="ECO:0000313" key="1">
    <source>
        <dbReference type="EMBL" id="NKE05703.1"/>
    </source>
</evidence>
<proteinExistence type="predicted"/>
<protein>
    <submittedName>
        <fullName evidence="1">Spore germination protein GerPE</fullName>
    </submittedName>
</protein>
<dbReference type="AlphaFoldDB" id="A0A846TAW6"/>
<dbReference type="InterPro" id="IPR024496">
    <property type="entry name" value="Spore_germ_GerPE"/>
</dbReference>
<organism evidence="1 2">
    <name type="scientific">Mesobacillus selenatarsenatis</name>
    <dbReference type="NCBI Taxonomy" id="388741"/>
    <lineage>
        <taxon>Bacteria</taxon>
        <taxon>Bacillati</taxon>
        <taxon>Bacillota</taxon>
        <taxon>Bacilli</taxon>
        <taxon>Bacillales</taxon>
        <taxon>Bacillaceae</taxon>
        <taxon>Mesobacillus</taxon>
    </lineage>
</organism>
<dbReference type="EMBL" id="JAAVUM010000005">
    <property type="protein sequence ID" value="NKE05703.1"/>
    <property type="molecule type" value="Genomic_DNA"/>
</dbReference>
<dbReference type="Proteomes" id="UP000587942">
    <property type="component" value="Unassembled WGS sequence"/>
</dbReference>
<reference evidence="1 2" key="1">
    <citation type="submission" date="2020-03" db="EMBL/GenBank/DDBJ databases">
        <authorList>
            <person name="Sun Q."/>
        </authorList>
    </citation>
    <scope>NUCLEOTIDE SEQUENCE [LARGE SCALE GENOMIC DNA]</scope>
    <source>
        <strain evidence="1 2">KACC 21451</strain>
    </source>
</reference>
<name>A0A846TAW6_9BACI</name>